<proteinExistence type="predicted"/>
<feature type="compositionally biased region" description="Basic and acidic residues" evidence="1">
    <location>
        <begin position="365"/>
        <end position="390"/>
    </location>
</feature>
<feature type="region of interest" description="Disordered" evidence="1">
    <location>
        <begin position="309"/>
        <end position="328"/>
    </location>
</feature>
<gene>
    <name evidence="2" type="ORF">DIS24_g7828</name>
</gene>
<feature type="region of interest" description="Disordered" evidence="1">
    <location>
        <begin position="119"/>
        <end position="142"/>
    </location>
</feature>
<dbReference type="AlphaFoldDB" id="A0AA39Y9F4"/>
<keyword evidence="3" id="KW-1185">Reference proteome</keyword>
<accession>A0AA39Y9F4</accession>
<comment type="caution">
    <text evidence="2">The sequence shown here is derived from an EMBL/GenBank/DDBJ whole genome shotgun (WGS) entry which is preliminary data.</text>
</comment>
<feature type="compositionally biased region" description="Polar residues" evidence="1">
    <location>
        <begin position="169"/>
        <end position="181"/>
    </location>
</feature>
<name>A0AA39Y9F4_9PEZI</name>
<evidence type="ECO:0000313" key="3">
    <source>
        <dbReference type="Proteomes" id="UP001175001"/>
    </source>
</evidence>
<protein>
    <submittedName>
        <fullName evidence="2">Uncharacterized protein</fullName>
    </submittedName>
</protein>
<feature type="region of interest" description="Disordered" evidence="1">
    <location>
        <begin position="161"/>
        <end position="278"/>
    </location>
</feature>
<feature type="region of interest" description="Disordered" evidence="1">
    <location>
        <begin position="333"/>
        <end position="403"/>
    </location>
</feature>
<organism evidence="2 3">
    <name type="scientific">Lasiodiplodia hormozganensis</name>
    <dbReference type="NCBI Taxonomy" id="869390"/>
    <lineage>
        <taxon>Eukaryota</taxon>
        <taxon>Fungi</taxon>
        <taxon>Dikarya</taxon>
        <taxon>Ascomycota</taxon>
        <taxon>Pezizomycotina</taxon>
        <taxon>Dothideomycetes</taxon>
        <taxon>Dothideomycetes incertae sedis</taxon>
        <taxon>Botryosphaeriales</taxon>
        <taxon>Botryosphaeriaceae</taxon>
        <taxon>Lasiodiplodia</taxon>
    </lineage>
</organism>
<evidence type="ECO:0000313" key="2">
    <source>
        <dbReference type="EMBL" id="KAK0647337.1"/>
    </source>
</evidence>
<reference evidence="2" key="1">
    <citation type="submission" date="2023-06" db="EMBL/GenBank/DDBJ databases">
        <title>Multi-omics analyses reveal the molecular pathogenesis toolkit of Lasiodiplodia hormozganensis, a cross-kingdom pathogen.</title>
        <authorList>
            <person name="Felix C."/>
            <person name="Meneses R."/>
            <person name="Goncalves M.F.M."/>
            <person name="Tilleman L."/>
            <person name="Duarte A.S."/>
            <person name="Jorrin-Novo J.V."/>
            <person name="Van De Peer Y."/>
            <person name="Deforce D."/>
            <person name="Van Nieuwerburgh F."/>
            <person name="Esteves A.C."/>
            <person name="Alves A."/>
        </authorList>
    </citation>
    <scope>NUCLEOTIDE SEQUENCE</scope>
    <source>
        <strain evidence="2">CBS 339.90</strain>
    </source>
</reference>
<sequence>MLDNSAGNPGVTQGVDNDQSDAFRYELGTFNRESVLASFDRGDDFARMRFPPATPNQIFGRAGNPANPLVAGWKNFHLTTTDRDLDAEAQDRLHDGQLFRLNRQARGEVIKQPVRKQYDSNSTMFGPPARRSEPALNPILNNPGEADPLALAKALQFKGSYKGGKARPSVSSPLPLASNNRPFAPSGPSRRGGYAVRGRGGYIPNNTGHNGMTRPGSLNPHSDIHADQGLPTRRKKASVVRGGGSIGHAVQPVGGATTTNRPISNLHPPTQVKRGRNGIPSRQQFSKNTNGASANGAHIAPMMDRANSSMSSVSMTSSTVGSSSSSAILATNRRHPPATKAGQLASPDEFMAAVKKSGLAGSKYAPKEENKKEEQQKTEATESTEPKMESAVKNGLSGSKYAG</sequence>
<dbReference type="Proteomes" id="UP001175001">
    <property type="component" value="Unassembled WGS sequence"/>
</dbReference>
<dbReference type="EMBL" id="JAUJDW010000051">
    <property type="protein sequence ID" value="KAK0647337.1"/>
    <property type="molecule type" value="Genomic_DNA"/>
</dbReference>
<evidence type="ECO:0000256" key="1">
    <source>
        <dbReference type="SAM" id="MobiDB-lite"/>
    </source>
</evidence>
<feature type="compositionally biased region" description="Low complexity" evidence="1">
    <location>
        <begin position="309"/>
        <end position="326"/>
    </location>
</feature>